<organism evidence="2 3">
    <name type="scientific">Thiobacter aerophilum</name>
    <dbReference type="NCBI Taxonomy" id="3121275"/>
    <lineage>
        <taxon>Bacteria</taxon>
        <taxon>Pseudomonadati</taxon>
        <taxon>Pseudomonadota</taxon>
        <taxon>Betaproteobacteria</taxon>
        <taxon>Burkholderiales</taxon>
        <taxon>Thiobacteraceae</taxon>
        <taxon>Thiobacter</taxon>
    </lineage>
</organism>
<dbReference type="Pfam" id="PF13474">
    <property type="entry name" value="SnoaL_3"/>
    <property type="match status" value="1"/>
</dbReference>
<sequence length="139" mass="15270">MTTRFPSPEDAEAAFYRAFERNDLDAMLAVWDEAEDVICVHPMGSPLKGVRAVAQSWQEILGAQVAMRFGIEPIQITRQQGLAIHIVKEHIMVPDGKPVAPMSATNVYRETPAGWRMILHHASPAPGVLSGPHVGRALH</sequence>
<dbReference type="PANTHER" id="PTHR34957:SF1">
    <property type="entry name" value="NUCLEAR TRANSPORT FACTOR 2 (NTF2) FAMILY PROTEIN"/>
    <property type="match status" value="1"/>
</dbReference>
<comment type="caution">
    <text evidence="2">The sequence shown here is derived from an EMBL/GenBank/DDBJ whole genome shotgun (WGS) entry which is preliminary data.</text>
</comment>
<name>A0ABV0EF13_9BURK</name>
<gene>
    <name evidence="2" type="ORF">V6E02_02420</name>
</gene>
<dbReference type="RefSeq" id="WP_347306766.1">
    <property type="nucleotide sequence ID" value="NZ_JBAJEX010000001.1"/>
</dbReference>
<dbReference type="SUPFAM" id="SSF54427">
    <property type="entry name" value="NTF2-like"/>
    <property type="match status" value="1"/>
</dbReference>
<dbReference type="InterPro" id="IPR032710">
    <property type="entry name" value="NTF2-like_dom_sf"/>
</dbReference>
<dbReference type="EMBL" id="JBAJEX010000001">
    <property type="protein sequence ID" value="MEO1766068.1"/>
    <property type="molecule type" value="Genomic_DNA"/>
</dbReference>
<dbReference type="InterPro" id="IPR037401">
    <property type="entry name" value="SnoaL-like"/>
</dbReference>
<protein>
    <submittedName>
        <fullName evidence="2">Nuclear transport factor 2 family protein</fullName>
    </submittedName>
</protein>
<evidence type="ECO:0000313" key="2">
    <source>
        <dbReference type="EMBL" id="MEO1766068.1"/>
    </source>
</evidence>
<feature type="domain" description="SnoaL-like" evidence="1">
    <location>
        <begin position="13"/>
        <end position="124"/>
    </location>
</feature>
<keyword evidence="3" id="KW-1185">Reference proteome</keyword>
<reference evidence="2 3" key="1">
    <citation type="submission" date="2024-02" db="EMBL/GenBank/DDBJ databases">
        <title>New thermophilic sulfur-oxidizing bacteria from a hot springs of the Uzon caldera (Kamchatka, Russia).</title>
        <authorList>
            <person name="Dukat A.M."/>
            <person name="Elcheninov A.G."/>
            <person name="Frolov E.N."/>
        </authorList>
    </citation>
    <scope>NUCLEOTIDE SEQUENCE [LARGE SCALE GENOMIC DNA]</scope>
    <source>
        <strain evidence="2 3">AK1</strain>
    </source>
</reference>
<dbReference type="PANTHER" id="PTHR34957">
    <property type="entry name" value="NUCLEAR TRANSPORT FACTOR 2 (NTF2) FAMILY PROTEIN"/>
    <property type="match status" value="1"/>
</dbReference>
<evidence type="ECO:0000313" key="3">
    <source>
        <dbReference type="Proteomes" id="UP001482231"/>
    </source>
</evidence>
<evidence type="ECO:0000259" key="1">
    <source>
        <dbReference type="Pfam" id="PF13474"/>
    </source>
</evidence>
<dbReference type="Proteomes" id="UP001482231">
    <property type="component" value="Unassembled WGS sequence"/>
</dbReference>
<accession>A0ABV0EF13</accession>
<dbReference type="Gene3D" id="3.10.450.50">
    <property type="match status" value="1"/>
</dbReference>
<proteinExistence type="predicted"/>